<dbReference type="EMBL" id="FRCP01000026">
    <property type="protein sequence ID" value="SHN00380.1"/>
    <property type="molecule type" value="Genomic_DNA"/>
</dbReference>
<organism evidence="1 2">
    <name type="scientific">Anaerosporobacter mobilis DSM 15930</name>
    <dbReference type="NCBI Taxonomy" id="1120996"/>
    <lineage>
        <taxon>Bacteria</taxon>
        <taxon>Bacillati</taxon>
        <taxon>Bacillota</taxon>
        <taxon>Clostridia</taxon>
        <taxon>Lachnospirales</taxon>
        <taxon>Lachnospiraceae</taxon>
        <taxon>Anaerosporobacter</taxon>
    </lineage>
</organism>
<sequence>MSEKEASKEKREVPVLSLQEYLEMKNGNGKKIEGPIKIKAEDAEKAIEFFENM</sequence>
<keyword evidence="2" id="KW-1185">Reference proteome</keyword>
<evidence type="ECO:0000313" key="2">
    <source>
        <dbReference type="Proteomes" id="UP000184038"/>
    </source>
</evidence>
<protein>
    <submittedName>
        <fullName evidence="1">Uncharacterized protein</fullName>
    </submittedName>
</protein>
<name>A0A1M7N9T7_9FIRM</name>
<dbReference type="RefSeq" id="WP_170865559.1">
    <property type="nucleotide sequence ID" value="NZ_FRCP01000026.1"/>
</dbReference>
<reference evidence="1 2" key="1">
    <citation type="submission" date="2016-11" db="EMBL/GenBank/DDBJ databases">
        <authorList>
            <person name="Jaros S."/>
            <person name="Januszkiewicz K."/>
            <person name="Wedrychowicz H."/>
        </authorList>
    </citation>
    <scope>NUCLEOTIDE SEQUENCE [LARGE SCALE GENOMIC DNA]</scope>
    <source>
        <strain evidence="1 2">DSM 15930</strain>
    </source>
</reference>
<proteinExistence type="predicted"/>
<dbReference type="Proteomes" id="UP000184038">
    <property type="component" value="Unassembled WGS sequence"/>
</dbReference>
<accession>A0A1M7N9T7</accession>
<dbReference type="STRING" id="1120996.SAMN02746066_04325"/>
<evidence type="ECO:0000313" key="1">
    <source>
        <dbReference type="EMBL" id="SHN00380.1"/>
    </source>
</evidence>
<gene>
    <name evidence="1" type="ORF">SAMN02746066_04325</name>
</gene>
<dbReference type="AlphaFoldDB" id="A0A1M7N9T7"/>